<organism evidence="1 2">
    <name type="scientific">Candidatus Pullilachnospira stercoravium</name>
    <dbReference type="NCBI Taxonomy" id="2840913"/>
    <lineage>
        <taxon>Bacteria</taxon>
        <taxon>Bacillati</taxon>
        <taxon>Bacillota</taxon>
        <taxon>Clostridia</taxon>
        <taxon>Lachnospirales</taxon>
        <taxon>Lachnospiraceae</taxon>
        <taxon>Lachnospiraceae incertae sedis</taxon>
        <taxon>Candidatus Pullilachnospira</taxon>
    </lineage>
</organism>
<accession>A0A9D1T781</accession>
<name>A0A9D1T781_9FIRM</name>
<reference evidence="1" key="2">
    <citation type="journal article" date="2021" name="PeerJ">
        <title>Extensive microbial diversity within the chicken gut microbiome revealed by metagenomics and culture.</title>
        <authorList>
            <person name="Gilroy R."/>
            <person name="Ravi A."/>
            <person name="Getino M."/>
            <person name="Pursley I."/>
            <person name="Horton D.L."/>
            <person name="Alikhan N.F."/>
            <person name="Baker D."/>
            <person name="Gharbi K."/>
            <person name="Hall N."/>
            <person name="Watson M."/>
            <person name="Adriaenssens E.M."/>
            <person name="Foster-Nyarko E."/>
            <person name="Jarju S."/>
            <person name="Secka A."/>
            <person name="Antonio M."/>
            <person name="Oren A."/>
            <person name="Chaudhuri R.R."/>
            <person name="La Ragione R."/>
            <person name="Hildebrand F."/>
            <person name="Pallen M.J."/>
        </authorList>
    </citation>
    <scope>NUCLEOTIDE SEQUENCE</scope>
    <source>
        <strain evidence="1">ChiBcec2-4451</strain>
    </source>
</reference>
<comment type="caution">
    <text evidence="1">The sequence shown here is derived from an EMBL/GenBank/DDBJ whole genome shotgun (WGS) entry which is preliminary data.</text>
</comment>
<dbReference type="EMBL" id="DVON01000284">
    <property type="protein sequence ID" value="HIV14142.1"/>
    <property type="molecule type" value="Genomic_DNA"/>
</dbReference>
<sequence length="185" mass="21093">MAEYLGRKLCLPVISKDTVKEHLYDTVGFRSREEKVKLGTAAMNIMYYMAGQLMKCGGAFLLENNFENVSREGLLTLLEKYDYTAITVVLSGDYDTIYRRFLGRNSSPLRHRGHVVNDHYPEETPGRKVPPLSYKDFVSGIESRGMDRFATNGPVLRIDTTDFSGINLEQIVEQIRRCLEEIENG</sequence>
<proteinExistence type="predicted"/>
<dbReference type="AlphaFoldDB" id="A0A9D1T781"/>
<dbReference type="InterPro" id="IPR027417">
    <property type="entry name" value="P-loop_NTPase"/>
</dbReference>
<evidence type="ECO:0000313" key="1">
    <source>
        <dbReference type="EMBL" id="HIV14142.1"/>
    </source>
</evidence>
<gene>
    <name evidence="1" type="ORF">IAA63_13535</name>
</gene>
<reference evidence="1" key="1">
    <citation type="submission" date="2020-10" db="EMBL/GenBank/DDBJ databases">
        <authorList>
            <person name="Gilroy R."/>
        </authorList>
    </citation>
    <scope>NUCLEOTIDE SEQUENCE</scope>
    <source>
        <strain evidence="1">ChiBcec2-4451</strain>
    </source>
</reference>
<protein>
    <submittedName>
        <fullName evidence="1">Uncharacterized protein</fullName>
    </submittedName>
</protein>
<dbReference type="SUPFAM" id="SSF52540">
    <property type="entry name" value="P-loop containing nucleoside triphosphate hydrolases"/>
    <property type="match status" value="1"/>
</dbReference>
<dbReference type="Proteomes" id="UP000886723">
    <property type="component" value="Unassembled WGS sequence"/>
</dbReference>
<evidence type="ECO:0000313" key="2">
    <source>
        <dbReference type="Proteomes" id="UP000886723"/>
    </source>
</evidence>
<dbReference type="Gene3D" id="3.40.50.300">
    <property type="entry name" value="P-loop containing nucleotide triphosphate hydrolases"/>
    <property type="match status" value="1"/>
</dbReference>